<sequence length="581" mass="62119">MSFILRKPLAAAVTSGIFIGCLTTLDITSTLAGAGHNHGNEFETGGNAGSPKSVEINAEIAKRIGIKIEPVERRRISVGIKATGQIETQPNRQANVTIPTPGTVVELLVKPGDRVKKGQRIAVISSLELLQLRVDALDRKTNAEVSLREAQANLHLAKEDLSRERQIAATEVAQAQTQLAEAQERYDGDARLVSVGALPRRQMLTSKTQLAEAKATLDKSQSLQAALRAEAEWKRALAAVEGAKQRVKLSDTTYQTRLSQLQTPSNRKGLVVVQAPIAGTIAKREVTLGASFENAGGKLMTIVNDAEVWATANVYEKDLDQLSRGQPVRLRVASQPGEIFNGQIVQIDPVVGGNTRVVPVRASVSNSRNKLKPGMFAELEIMTGRASTATTAIPSGGVVEVNNQSFVYVENGKGRFELVQVELGKTFGDWVEIKRGLFDGDRIATQGAMMLYAQSLRGGSRGSDDDGQSHSEKDGHDHGNETAVTPSGFSLLNAGNVPWWIILSTGGAIATGAYLAGRWGCSSSSEHVPELTLTAEGKNDNTLKDRVSEADLASDELASYEAVESSSTAQESAIDQHRGSA</sequence>
<feature type="region of interest" description="Disordered" evidence="4">
    <location>
        <begin position="457"/>
        <end position="484"/>
    </location>
</feature>
<keyword evidence="9" id="KW-1185">Reference proteome</keyword>
<dbReference type="InterPro" id="IPR058647">
    <property type="entry name" value="BSH_CzcB-like"/>
</dbReference>
<dbReference type="InterPro" id="IPR058649">
    <property type="entry name" value="CzcB_C"/>
</dbReference>
<accession>A0A928VKU5</accession>
<dbReference type="GO" id="GO:0060003">
    <property type="term" value="P:copper ion export"/>
    <property type="evidence" value="ECO:0007669"/>
    <property type="project" value="TreeGrafter"/>
</dbReference>
<reference evidence="8" key="1">
    <citation type="submission" date="2020-10" db="EMBL/GenBank/DDBJ databases">
        <authorList>
            <person name="Castelo-Branco R."/>
            <person name="Eusebio N."/>
            <person name="Adriana R."/>
            <person name="Vieira A."/>
            <person name="Brugerolle De Fraissinette N."/>
            <person name="Rezende De Castro R."/>
            <person name="Schneider M.P."/>
            <person name="Vasconcelos V."/>
            <person name="Leao P.N."/>
        </authorList>
    </citation>
    <scope>NUCLEOTIDE SEQUENCE</scope>
    <source>
        <strain evidence="8">LEGE 11480</strain>
    </source>
</reference>
<dbReference type="AlphaFoldDB" id="A0A928VKU5"/>
<evidence type="ECO:0000256" key="3">
    <source>
        <dbReference type="SAM" id="Coils"/>
    </source>
</evidence>
<evidence type="ECO:0000259" key="6">
    <source>
        <dbReference type="Pfam" id="PF25973"/>
    </source>
</evidence>
<dbReference type="NCBIfam" id="TIGR01730">
    <property type="entry name" value="RND_mfp"/>
    <property type="match status" value="1"/>
</dbReference>
<evidence type="ECO:0000313" key="9">
    <source>
        <dbReference type="Proteomes" id="UP000625316"/>
    </source>
</evidence>
<evidence type="ECO:0000313" key="8">
    <source>
        <dbReference type="EMBL" id="MBE9030448.1"/>
    </source>
</evidence>
<dbReference type="PROSITE" id="PS51257">
    <property type="entry name" value="PROKAR_LIPOPROTEIN"/>
    <property type="match status" value="1"/>
</dbReference>
<proteinExistence type="inferred from homology"/>
<feature type="coiled-coil region" evidence="3">
    <location>
        <begin position="140"/>
        <end position="185"/>
    </location>
</feature>
<keyword evidence="2" id="KW-0813">Transport</keyword>
<dbReference type="GO" id="GO:0030313">
    <property type="term" value="C:cell envelope"/>
    <property type="evidence" value="ECO:0007669"/>
    <property type="project" value="TreeGrafter"/>
</dbReference>
<feature type="domain" description="CzcB-like C-terminal circularly permuted SH3-like" evidence="7">
    <location>
        <begin position="392"/>
        <end position="450"/>
    </location>
</feature>
<gene>
    <name evidence="8" type="ORF">IQ266_11975</name>
</gene>
<dbReference type="GO" id="GO:0016020">
    <property type="term" value="C:membrane"/>
    <property type="evidence" value="ECO:0007669"/>
    <property type="project" value="InterPro"/>
</dbReference>
<evidence type="ECO:0000256" key="2">
    <source>
        <dbReference type="ARBA" id="ARBA00022448"/>
    </source>
</evidence>
<protein>
    <submittedName>
        <fullName evidence="8">Efflux RND transporter periplasmic adaptor subunit</fullName>
    </submittedName>
</protein>
<dbReference type="RefSeq" id="WP_264325275.1">
    <property type="nucleotide sequence ID" value="NZ_JADEXQ010000036.1"/>
</dbReference>
<evidence type="ECO:0000256" key="1">
    <source>
        <dbReference type="ARBA" id="ARBA00009477"/>
    </source>
</evidence>
<feature type="compositionally biased region" description="Polar residues" evidence="4">
    <location>
        <begin position="564"/>
        <end position="573"/>
    </location>
</feature>
<dbReference type="InterPro" id="IPR011053">
    <property type="entry name" value="Single_hybrid_motif"/>
</dbReference>
<dbReference type="SUPFAM" id="SSF51230">
    <property type="entry name" value="Single hybrid motif"/>
    <property type="match status" value="1"/>
</dbReference>
<feature type="domain" description="CzcB-like barrel-sandwich hybrid" evidence="6">
    <location>
        <begin position="93"/>
        <end position="294"/>
    </location>
</feature>
<dbReference type="Pfam" id="PF25954">
    <property type="entry name" value="Beta-barrel_RND_2"/>
    <property type="match status" value="1"/>
</dbReference>
<feature type="region of interest" description="Disordered" evidence="4">
    <location>
        <begin position="558"/>
        <end position="581"/>
    </location>
</feature>
<dbReference type="Gene3D" id="2.40.420.20">
    <property type="match status" value="1"/>
</dbReference>
<keyword evidence="3" id="KW-0175">Coiled coil</keyword>
<name>A0A928VKU5_9CYAN</name>
<dbReference type="CDD" id="cd06850">
    <property type="entry name" value="biotinyl_domain"/>
    <property type="match status" value="1"/>
</dbReference>
<dbReference type="Proteomes" id="UP000625316">
    <property type="component" value="Unassembled WGS sequence"/>
</dbReference>
<dbReference type="GO" id="GO:0015679">
    <property type="term" value="P:plasma membrane copper ion transport"/>
    <property type="evidence" value="ECO:0007669"/>
    <property type="project" value="TreeGrafter"/>
</dbReference>
<comment type="caution">
    <text evidence="8">The sequence shown here is derived from an EMBL/GenBank/DDBJ whole genome shotgun (WGS) entry which is preliminary data.</text>
</comment>
<evidence type="ECO:0000259" key="5">
    <source>
        <dbReference type="Pfam" id="PF25954"/>
    </source>
</evidence>
<dbReference type="InterPro" id="IPR051909">
    <property type="entry name" value="MFP_Cation_Efflux"/>
</dbReference>
<dbReference type="PANTHER" id="PTHR30097:SF4">
    <property type="entry name" value="SLR6042 PROTEIN"/>
    <property type="match status" value="1"/>
</dbReference>
<dbReference type="EMBL" id="JADEXQ010000036">
    <property type="protein sequence ID" value="MBE9030448.1"/>
    <property type="molecule type" value="Genomic_DNA"/>
</dbReference>
<comment type="similarity">
    <text evidence="1">Belongs to the membrane fusion protein (MFP) (TC 8.A.1) family.</text>
</comment>
<dbReference type="FunFam" id="2.40.30.170:FF:000010">
    <property type="entry name" value="Efflux RND transporter periplasmic adaptor subunit"/>
    <property type="match status" value="1"/>
</dbReference>
<dbReference type="InterPro" id="IPR058792">
    <property type="entry name" value="Beta-barrel_RND_2"/>
</dbReference>
<evidence type="ECO:0000256" key="4">
    <source>
        <dbReference type="SAM" id="MobiDB-lite"/>
    </source>
</evidence>
<feature type="domain" description="CusB-like beta-barrel" evidence="5">
    <location>
        <begin position="307"/>
        <end position="383"/>
    </location>
</feature>
<dbReference type="Pfam" id="PF25975">
    <property type="entry name" value="CzcB_C"/>
    <property type="match status" value="1"/>
</dbReference>
<evidence type="ECO:0000259" key="7">
    <source>
        <dbReference type="Pfam" id="PF25975"/>
    </source>
</evidence>
<organism evidence="8 9">
    <name type="scientific">Romeriopsis navalis LEGE 11480</name>
    <dbReference type="NCBI Taxonomy" id="2777977"/>
    <lineage>
        <taxon>Bacteria</taxon>
        <taxon>Bacillati</taxon>
        <taxon>Cyanobacteriota</taxon>
        <taxon>Cyanophyceae</taxon>
        <taxon>Leptolyngbyales</taxon>
        <taxon>Leptolyngbyaceae</taxon>
        <taxon>Romeriopsis</taxon>
        <taxon>Romeriopsis navalis</taxon>
    </lineage>
</organism>
<dbReference type="Gene3D" id="2.40.50.100">
    <property type="match status" value="1"/>
</dbReference>
<dbReference type="InterPro" id="IPR006143">
    <property type="entry name" value="RND_pump_MFP"/>
</dbReference>
<dbReference type="PANTHER" id="PTHR30097">
    <property type="entry name" value="CATION EFFLUX SYSTEM PROTEIN CUSB"/>
    <property type="match status" value="1"/>
</dbReference>
<dbReference type="Gene3D" id="2.40.30.170">
    <property type="match status" value="1"/>
</dbReference>
<dbReference type="SUPFAM" id="SSF111369">
    <property type="entry name" value="HlyD-like secretion proteins"/>
    <property type="match status" value="1"/>
</dbReference>
<feature type="compositionally biased region" description="Basic and acidic residues" evidence="4">
    <location>
        <begin position="462"/>
        <end position="480"/>
    </location>
</feature>
<dbReference type="Pfam" id="PF25973">
    <property type="entry name" value="BSH_CzcB"/>
    <property type="match status" value="1"/>
</dbReference>
<dbReference type="GO" id="GO:0022857">
    <property type="term" value="F:transmembrane transporter activity"/>
    <property type="evidence" value="ECO:0007669"/>
    <property type="project" value="InterPro"/>
</dbReference>